<organism evidence="2">
    <name type="scientific">Selaginella moellendorffii</name>
    <name type="common">Spikemoss</name>
    <dbReference type="NCBI Taxonomy" id="88036"/>
    <lineage>
        <taxon>Eukaryota</taxon>
        <taxon>Viridiplantae</taxon>
        <taxon>Streptophyta</taxon>
        <taxon>Embryophyta</taxon>
        <taxon>Tracheophyta</taxon>
        <taxon>Lycopodiopsida</taxon>
        <taxon>Selaginellales</taxon>
        <taxon>Selaginellaceae</taxon>
        <taxon>Selaginella</taxon>
    </lineage>
</organism>
<dbReference type="AlphaFoldDB" id="D8TAR6"/>
<dbReference type="KEGG" id="smo:SELMODRAFT_430860"/>
<name>D8TAR6_SELML</name>
<dbReference type="HOGENOM" id="CLU_2019217_0_0_1"/>
<dbReference type="Gramene" id="EFJ06253">
    <property type="protein sequence ID" value="EFJ06253"/>
    <property type="gene ID" value="SELMODRAFT_430860"/>
</dbReference>
<gene>
    <name evidence="1" type="ORF">SELMODRAFT_430860</name>
</gene>
<accession>D8TAR6</accession>
<dbReference type="Proteomes" id="UP000001514">
    <property type="component" value="Unassembled WGS sequence"/>
</dbReference>
<dbReference type="EMBL" id="GL377704">
    <property type="protein sequence ID" value="EFJ06253.1"/>
    <property type="molecule type" value="Genomic_DNA"/>
</dbReference>
<keyword evidence="2" id="KW-1185">Reference proteome</keyword>
<protein>
    <submittedName>
        <fullName evidence="1">Uncharacterized protein</fullName>
    </submittedName>
</protein>
<evidence type="ECO:0000313" key="2">
    <source>
        <dbReference type="Proteomes" id="UP000001514"/>
    </source>
</evidence>
<sequence>MAQPPGIVALFPQRQFLKSAAEYKKKIEFDDPSNSIPPAWTTSNATTQRHSCCHELEVSRTNGVLGKRSNRMGYRPAPDGYCRNHASDALSASEWRRRESTDIGTGKNFLSGGYSSKYCECKL</sequence>
<proteinExistence type="predicted"/>
<reference evidence="1 2" key="1">
    <citation type="journal article" date="2011" name="Science">
        <title>The Selaginella genome identifies genetic changes associated with the evolution of vascular plants.</title>
        <authorList>
            <person name="Banks J.A."/>
            <person name="Nishiyama T."/>
            <person name="Hasebe M."/>
            <person name="Bowman J.L."/>
            <person name="Gribskov M."/>
            <person name="dePamphilis C."/>
            <person name="Albert V.A."/>
            <person name="Aono N."/>
            <person name="Aoyama T."/>
            <person name="Ambrose B.A."/>
            <person name="Ashton N.W."/>
            <person name="Axtell M.J."/>
            <person name="Barker E."/>
            <person name="Barker M.S."/>
            <person name="Bennetzen J.L."/>
            <person name="Bonawitz N.D."/>
            <person name="Chapple C."/>
            <person name="Cheng C."/>
            <person name="Correa L.G."/>
            <person name="Dacre M."/>
            <person name="DeBarry J."/>
            <person name="Dreyer I."/>
            <person name="Elias M."/>
            <person name="Engstrom E.M."/>
            <person name="Estelle M."/>
            <person name="Feng L."/>
            <person name="Finet C."/>
            <person name="Floyd S.K."/>
            <person name="Frommer W.B."/>
            <person name="Fujita T."/>
            <person name="Gramzow L."/>
            <person name="Gutensohn M."/>
            <person name="Harholt J."/>
            <person name="Hattori M."/>
            <person name="Heyl A."/>
            <person name="Hirai T."/>
            <person name="Hiwatashi Y."/>
            <person name="Ishikawa M."/>
            <person name="Iwata M."/>
            <person name="Karol K.G."/>
            <person name="Koehler B."/>
            <person name="Kolukisaoglu U."/>
            <person name="Kubo M."/>
            <person name="Kurata T."/>
            <person name="Lalonde S."/>
            <person name="Li K."/>
            <person name="Li Y."/>
            <person name="Litt A."/>
            <person name="Lyons E."/>
            <person name="Manning G."/>
            <person name="Maruyama T."/>
            <person name="Michael T.P."/>
            <person name="Mikami K."/>
            <person name="Miyazaki S."/>
            <person name="Morinaga S."/>
            <person name="Murata T."/>
            <person name="Mueller-Roeber B."/>
            <person name="Nelson D.R."/>
            <person name="Obara M."/>
            <person name="Oguri Y."/>
            <person name="Olmstead R.G."/>
            <person name="Onodera N."/>
            <person name="Petersen B.L."/>
            <person name="Pils B."/>
            <person name="Prigge M."/>
            <person name="Rensing S.A."/>
            <person name="Riano-Pachon D.M."/>
            <person name="Roberts A.W."/>
            <person name="Sato Y."/>
            <person name="Scheller H.V."/>
            <person name="Schulz B."/>
            <person name="Schulz C."/>
            <person name="Shakirov E.V."/>
            <person name="Shibagaki N."/>
            <person name="Shinohara N."/>
            <person name="Shippen D.E."/>
            <person name="Soerensen I."/>
            <person name="Sotooka R."/>
            <person name="Sugimoto N."/>
            <person name="Sugita M."/>
            <person name="Sumikawa N."/>
            <person name="Tanurdzic M."/>
            <person name="Theissen G."/>
            <person name="Ulvskov P."/>
            <person name="Wakazuki S."/>
            <person name="Weng J.K."/>
            <person name="Willats W.W."/>
            <person name="Wipf D."/>
            <person name="Wolf P.G."/>
            <person name="Yang L."/>
            <person name="Zimmer A.D."/>
            <person name="Zhu Q."/>
            <person name="Mitros T."/>
            <person name="Hellsten U."/>
            <person name="Loque D."/>
            <person name="Otillar R."/>
            <person name="Salamov A."/>
            <person name="Schmutz J."/>
            <person name="Shapiro H."/>
            <person name="Lindquist E."/>
            <person name="Lucas S."/>
            <person name="Rokhsar D."/>
            <person name="Grigoriev I.V."/>
        </authorList>
    </citation>
    <scope>NUCLEOTIDE SEQUENCE [LARGE SCALE GENOMIC DNA]</scope>
</reference>
<dbReference type="InParanoid" id="D8TAR6"/>
<evidence type="ECO:0000313" key="1">
    <source>
        <dbReference type="EMBL" id="EFJ06253.1"/>
    </source>
</evidence>